<keyword evidence="1" id="KW-0805">Transcription regulation</keyword>
<dbReference type="eggNOG" id="COG2771">
    <property type="taxonomic scope" value="Bacteria"/>
</dbReference>
<dbReference type="KEGG" id="mno:Mnod_0943"/>
<dbReference type="SMART" id="SM00421">
    <property type="entry name" value="HTH_LUXR"/>
    <property type="match status" value="1"/>
</dbReference>
<dbReference type="OrthoDB" id="3170288at2"/>
<keyword evidence="3" id="KW-0804">Transcription</keyword>
<organism evidence="5 6">
    <name type="scientific">Methylobacterium nodulans (strain LMG 21967 / CNCM I-2342 / ORS 2060)</name>
    <dbReference type="NCBI Taxonomy" id="460265"/>
    <lineage>
        <taxon>Bacteria</taxon>
        <taxon>Pseudomonadati</taxon>
        <taxon>Pseudomonadota</taxon>
        <taxon>Alphaproteobacteria</taxon>
        <taxon>Hyphomicrobiales</taxon>
        <taxon>Methylobacteriaceae</taxon>
        <taxon>Methylobacterium</taxon>
    </lineage>
</organism>
<dbReference type="Gene3D" id="1.10.10.10">
    <property type="entry name" value="Winged helix-like DNA-binding domain superfamily/Winged helix DNA-binding domain"/>
    <property type="match status" value="1"/>
</dbReference>
<dbReference type="Pfam" id="PF00196">
    <property type="entry name" value="GerE"/>
    <property type="match status" value="1"/>
</dbReference>
<dbReference type="PROSITE" id="PS50043">
    <property type="entry name" value="HTH_LUXR_2"/>
    <property type="match status" value="1"/>
</dbReference>
<gene>
    <name evidence="5" type="ordered locus">Mnod_0943</name>
</gene>
<dbReference type="InterPro" id="IPR005143">
    <property type="entry name" value="TF_LuxR_autoind-bd_dom"/>
</dbReference>
<protein>
    <submittedName>
        <fullName evidence="5">Transcriptional regulator, LuxR family</fullName>
    </submittedName>
</protein>
<reference evidence="5 6" key="1">
    <citation type="submission" date="2009-01" db="EMBL/GenBank/DDBJ databases">
        <title>Complete sequence of chromosome of Methylobacterium nodulans ORS 2060.</title>
        <authorList>
            <consortium name="US DOE Joint Genome Institute"/>
            <person name="Lucas S."/>
            <person name="Copeland A."/>
            <person name="Lapidus A."/>
            <person name="Glavina del Rio T."/>
            <person name="Dalin E."/>
            <person name="Tice H."/>
            <person name="Bruce D."/>
            <person name="Goodwin L."/>
            <person name="Pitluck S."/>
            <person name="Sims D."/>
            <person name="Brettin T."/>
            <person name="Detter J.C."/>
            <person name="Han C."/>
            <person name="Larimer F."/>
            <person name="Land M."/>
            <person name="Hauser L."/>
            <person name="Kyrpides N."/>
            <person name="Ivanova N."/>
            <person name="Marx C.J."/>
            <person name="Richardson P."/>
        </authorList>
    </citation>
    <scope>NUCLEOTIDE SEQUENCE [LARGE SCALE GENOMIC DNA]</scope>
    <source>
        <strain evidence="6">LMG 21967 / CNCM I-2342 / ORS 2060</strain>
    </source>
</reference>
<evidence type="ECO:0000256" key="1">
    <source>
        <dbReference type="ARBA" id="ARBA00023015"/>
    </source>
</evidence>
<sequence length="242" mass="27235">MEDRFGFQRFVDEIHAASDEGGLVGAASRMADRMGYRWIAYLSMTDAQEHEITSTYAPPWVEHYFANNYEQIDPCVLASREQSQPFRWGSLGPPIEIPENVLRLYDDARSYGIRAGITIPILGPSGRWSAFTMATDESETEALARQTDYLTSMMTMMALQFHARLLITAPRFSAETRPKLLTDVQARCLQAVANGEPMKVAAHELGLTHRTVIHHLNMARKRLGAKNITHTVKTAFHLGLIK</sequence>
<dbReference type="AlphaFoldDB" id="B8IHS1"/>
<dbReference type="InterPro" id="IPR036388">
    <property type="entry name" value="WH-like_DNA-bd_sf"/>
</dbReference>
<dbReference type="InterPro" id="IPR036693">
    <property type="entry name" value="TF_LuxR_autoind-bd_dom_sf"/>
</dbReference>
<accession>B8IHS1</accession>
<dbReference type="Proteomes" id="UP000008207">
    <property type="component" value="Chromosome"/>
</dbReference>
<name>B8IHS1_METNO</name>
<proteinExistence type="predicted"/>
<evidence type="ECO:0000256" key="3">
    <source>
        <dbReference type="ARBA" id="ARBA00023163"/>
    </source>
</evidence>
<feature type="domain" description="HTH luxR-type" evidence="4">
    <location>
        <begin position="174"/>
        <end position="239"/>
    </location>
</feature>
<dbReference type="GO" id="GO:0003677">
    <property type="term" value="F:DNA binding"/>
    <property type="evidence" value="ECO:0007669"/>
    <property type="project" value="UniProtKB-KW"/>
</dbReference>
<dbReference type="RefSeq" id="WP_015927657.1">
    <property type="nucleotide sequence ID" value="NC_011894.1"/>
</dbReference>
<keyword evidence="6" id="KW-1185">Reference proteome</keyword>
<dbReference type="SUPFAM" id="SSF46894">
    <property type="entry name" value="C-terminal effector domain of the bipartite response regulators"/>
    <property type="match status" value="1"/>
</dbReference>
<dbReference type="InterPro" id="IPR000792">
    <property type="entry name" value="Tscrpt_reg_LuxR_C"/>
</dbReference>
<dbReference type="InterPro" id="IPR016032">
    <property type="entry name" value="Sig_transdc_resp-reg_C-effctor"/>
</dbReference>
<dbReference type="EMBL" id="CP001349">
    <property type="protein sequence ID" value="ACL55959.1"/>
    <property type="molecule type" value="Genomic_DNA"/>
</dbReference>
<evidence type="ECO:0000259" key="4">
    <source>
        <dbReference type="PROSITE" id="PS50043"/>
    </source>
</evidence>
<dbReference type="HOGENOM" id="CLU_072786_5_1_5"/>
<evidence type="ECO:0000256" key="2">
    <source>
        <dbReference type="ARBA" id="ARBA00023125"/>
    </source>
</evidence>
<dbReference type="Pfam" id="PF03472">
    <property type="entry name" value="Autoind_bind"/>
    <property type="match status" value="1"/>
</dbReference>
<dbReference type="SUPFAM" id="SSF75516">
    <property type="entry name" value="Pheromone-binding domain of LuxR-like quorum-sensing transcription factors"/>
    <property type="match status" value="1"/>
</dbReference>
<evidence type="ECO:0000313" key="6">
    <source>
        <dbReference type="Proteomes" id="UP000008207"/>
    </source>
</evidence>
<evidence type="ECO:0000313" key="5">
    <source>
        <dbReference type="EMBL" id="ACL55959.1"/>
    </source>
</evidence>
<dbReference type="Gene3D" id="3.30.450.80">
    <property type="entry name" value="Transcription factor LuxR-like, autoinducer-binding domain"/>
    <property type="match status" value="1"/>
</dbReference>
<dbReference type="GO" id="GO:0006355">
    <property type="term" value="P:regulation of DNA-templated transcription"/>
    <property type="evidence" value="ECO:0007669"/>
    <property type="project" value="InterPro"/>
</dbReference>
<dbReference type="STRING" id="460265.Mnod_0943"/>
<keyword evidence="2" id="KW-0238">DNA-binding</keyword>